<keyword evidence="3" id="KW-1185">Reference proteome</keyword>
<dbReference type="KEGG" id="sman:C12CBH8_09010"/>
<evidence type="ECO:0000313" key="3">
    <source>
        <dbReference type="Proteomes" id="UP000593890"/>
    </source>
</evidence>
<feature type="coiled-coil region" evidence="1">
    <location>
        <begin position="36"/>
        <end position="70"/>
    </location>
</feature>
<dbReference type="Proteomes" id="UP000593890">
    <property type="component" value="Chromosome"/>
</dbReference>
<protein>
    <recommendedName>
        <fullName evidence="4">TFIIB-type domain-containing protein</fullName>
    </recommendedName>
</protein>
<name>A0A7I8D3E7_9FIRM</name>
<dbReference type="NCBIfam" id="NF045650">
    <property type="entry name" value="CD1247_Nterm"/>
    <property type="match status" value="1"/>
</dbReference>
<dbReference type="AlphaFoldDB" id="A0A7I8D3E7"/>
<dbReference type="InterPro" id="IPR054688">
    <property type="entry name" value="CD1247_N"/>
</dbReference>
<gene>
    <name evidence="2" type="ORF">C12CBH8_09010</name>
</gene>
<evidence type="ECO:0000313" key="2">
    <source>
        <dbReference type="EMBL" id="BCI60262.1"/>
    </source>
</evidence>
<accession>A0A7I8D3E7</accession>
<evidence type="ECO:0000256" key="1">
    <source>
        <dbReference type="SAM" id="Coils"/>
    </source>
</evidence>
<reference evidence="3" key="1">
    <citation type="submission" date="2020-07" db="EMBL/GenBank/DDBJ databases">
        <title>Complete genome sequencing of Clostridia bacterium strain 12CBH8.</title>
        <authorList>
            <person name="Sakamoto M."/>
            <person name="Murakami T."/>
            <person name="Mori H."/>
        </authorList>
    </citation>
    <scope>NUCLEOTIDE SEQUENCE [LARGE SCALE GENOMIC DNA]</scope>
    <source>
        <strain evidence="3">12CBH8</strain>
    </source>
</reference>
<dbReference type="RefSeq" id="WP_090263547.1">
    <property type="nucleotide sequence ID" value="NZ_AP023321.1"/>
</dbReference>
<evidence type="ECO:0008006" key="4">
    <source>
        <dbReference type="Google" id="ProtNLM"/>
    </source>
</evidence>
<sequence>MTVTEKVAYLKGLIDASELKEDTKEARLFKAISDVLDDIALTVTDLEDAYSELSEQIDAVDEDLDSIEQDFYGDDDDDEEDDEEDFVEVTCPACGDTICLDEETIMAGSLECPNCGEMLEFDIHYADDDECGCGHCCDEEESEDQED</sequence>
<keyword evidence="1" id="KW-0175">Coiled coil</keyword>
<dbReference type="EMBL" id="AP023321">
    <property type="protein sequence ID" value="BCI60262.1"/>
    <property type="molecule type" value="Genomic_DNA"/>
</dbReference>
<organism evidence="2 3">
    <name type="scientific">Solibaculum mannosilyticum</name>
    <dbReference type="NCBI Taxonomy" id="2780922"/>
    <lineage>
        <taxon>Bacteria</taxon>
        <taxon>Bacillati</taxon>
        <taxon>Bacillota</taxon>
        <taxon>Clostridia</taxon>
        <taxon>Eubacteriales</taxon>
        <taxon>Oscillospiraceae</taxon>
        <taxon>Solibaculum</taxon>
    </lineage>
</organism>
<proteinExistence type="predicted"/>